<evidence type="ECO:0008006" key="3">
    <source>
        <dbReference type="Google" id="ProtNLM"/>
    </source>
</evidence>
<accession>A0A5E6M9D5</accession>
<gene>
    <name evidence="1" type="ORF">MAMC_00668</name>
</gene>
<keyword evidence="2" id="KW-1185">Reference proteome</keyword>
<dbReference type="EMBL" id="CABFUZ020000093">
    <property type="protein sequence ID" value="VVM05558.1"/>
    <property type="molecule type" value="Genomic_DNA"/>
</dbReference>
<reference evidence="1" key="1">
    <citation type="submission" date="2019-09" db="EMBL/GenBank/DDBJ databases">
        <authorList>
            <person name="Cremers G."/>
        </authorList>
    </citation>
    <scope>NUCLEOTIDE SEQUENCE [LARGE SCALE GENOMIC DNA]</scope>
    <source>
        <strain evidence="1">3B</strain>
    </source>
</reference>
<dbReference type="Proteomes" id="UP000381693">
    <property type="component" value="Unassembled WGS sequence"/>
</dbReference>
<evidence type="ECO:0000313" key="1">
    <source>
        <dbReference type="EMBL" id="VVM05558.1"/>
    </source>
</evidence>
<proteinExistence type="predicted"/>
<sequence>MTISKKNLSRWLRIAGLAAALLLVVTGVVGAFWVYRTVQGKGFADHAAELVERATGCTGRFDPFSFAGFGLATAGYQGKGNSASHFASIAAKNVRIELDPLAILRFSLQVRRVSIRKLVAVLQRPSVENKAGTAGTSAAGEEKGLARWSLGRFRIASLGIGWPETMAGGGSAEGIDLRGEGSEEGWGLRAKGGSIRVAGLPELRLAEAHGLLEGKTLRMEAAELHPKDAPEALVAGTGKLGLAPSEPTDLSWQIQALPTWTVLPSPWKERVSGEVRGFGKVLAEEGGPYEWKGDLFLDQGVLHDIPFLVALDSLLRVRALQDVSLSRAQCHVEGKGERMRISDIAIQSGETMVIHGWAEVEGKRVSGVLNVGLRSELAQLIPRVNLGLFELGAGGYFWTTVRLSGTTDHVQEDLTPRLDWAIKKSLPMQMERKGEQLFRRVVPKIP</sequence>
<dbReference type="RefSeq" id="WP_142524752.1">
    <property type="nucleotide sequence ID" value="NZ_CABFUZ020000093.1"/>
</dbReference>
<evidence type="ECO:0000313" key="2">
    <source>
        <dbReference type="Proteomes" id="UP000381693"/>
    </source>
</evidence>
<protein>
    <recommendedName>
        <fullName evidence="3">AsmA-like C-terminal domain-containing protein</fullName>
    </recommendedName>
</protein>
<name>A0A5E6M9D5_9BACT</name>
<comment type="caution">
    <text evidence="1">The sequence shown here is derived from an EMBL/GenBank/DDBJ whole genome shotgun (WGS) entry which is preliminary data.</text>
</comment>
<organism evidence="1 2">
    <name type="scientific">Methylacidimicrobium cyclopophantes</name>
    <dbReference type="NCBI Taxonomy" id="1041766"/>
    <lineage>
        <taxon>Bacteria</taxon>
        <taxon>Pseudomonadati</taxon>
        <taxon>Verrucomicrobiota</taxon>
        <taxon>Methylacidimicrobium</taxon>
    </lineage>
</organism>
<dbReference type="AlphaFoldDB" id="A0A5E6M9D5"/>
<dbReference type="OrthoDB" id="181159at2"/>